<evidence type="ECO:0000313" key="4">
    <source>
        <dbReference type="Proteomes" id="UP000651050"/>
    </source>
</evidence>
<feature type="domain" description="CAAX prenyl protease 2/Lysostaphin resistance protein A-like" evidence="2">
    <location>
        <begin position="135"/>
        <end position="225"/>
    </location>
</feature>
<feature type="transmembrane region" description="Helical" evidence="1">
    <location>
        <begin position="164"/>
        <end position="183"/>
    </location>
</feature>
<dbReference type="AlphaFoldDB" id="A0A931H6C9"/>
<feature type="transmembrane region" description="Helical" evidence="1">
    <location>
        <begin position="137"/>
        <end position="157"/>
    </location>
</feature>
<sequence length="304" mass="32483">MLAYRTPADAPKWKRRALYSPLARIVIFALLAAAILFLMSLGVAALGLDQKSAPVMARRISYFLRQLVPFLGAYLFLVYVIEKRRPVEIAWRKVIPDGAIGLAAGLLFISSVVAVLWLVGSYVVTGTNPEVEWVRPLLLAGLGTAIAEEIVFRGVLFRITEEGLGTWPAVLVSALFFGGVHIMNPGATVWSSVAIAIEAGALLGLAYHVTRSLPLVMGIHMAWNFSQGTLFGIPVSGNGEKGFLVSTRPGPDWLSGGSFGAEASVVAVLISVIASAALIAYARRHGTIFVRGKQSAPIMETVPS</sequence>
<feature type="transmembrane region" description="Helical" evidence="1">
    <location>
        <begin position="259"/>
        <end position="281"/>
    </location>
</feature>
<feature type="transmembrane region" description="Helical" evidence="1">
    <location>
        <begin position="189"/>
        <end position="209"/>
    </location>
</feature>
<evidence type="ECO:0000256" key="1">
    <source>
        <dbReference type="SAM" id="Phobius"/>
    </source>
</evidence>
<protein>
    <submittedName>
        <fullName evidence="3">CPBP family intramembrane metalloprotease</fullName>
    </submittedName>
</protein>
<gene>
    <name evidence="3" type="ORF">I5803_15825</name>
</gene>
<keyword evidence="4" id="KW-1185">Reference proteome</keyword>
<dbReference type="GO" id="GO:0080120">
    <property type="term" value="P:CAAX-box protein maturation"/>
    <property type="evidence" value="ECO:0007669"/>
    <property type="project" value="UniProtKB-ARBA"/>
</dbReference>
<dbReference type="PANTHER" id="PTHR39430">
    <property type="entry name" value="MEMBRANE-ASSOCIATED PROTEASE-RELATED"/>
    <property type="match status" value="1"/>
</dbReference>
<feature type="transmembrane region" description="Helical" evidence="1">
    <location>
        <begin position="221"/>
        <end position="239"/>
    </location>
</feature>
<proteinExistence type="predicted"/>
<dbReference type="PANTHER" id="PTHR39430:SF1">
    <property type="entry name" value="PROTEASE"/>
    <property type="match status" value="1"/>
</dbReference>
<feature type="transmembrane region" description="Helical" evidence="1">
    <location>
        <begin position="60"/>
        <end position="81"/>
    </location>
</feature>
<keyword evidence="3" id="KW-0378">Hydrolase</keyword>
<comment type="caution">
    <text evidence="3">The sequence shown here is derived from an EMBL/GenBank/DDBJ whole genome shotgun (WGS) entry which is preliminary data.</text>
</comment>
<accession>A0A931H6C9</accession>
<feature type="transmembrane region" description="Helical" evidence="1">
    <location>
        <begin position="102"/>
        <end position="125"/>
    </location>
</feature>
<reference evidence="3" key="1">
    <citation type="submission" date="2020-11" db="EMBL/GenBank/DDBJ databases">
        <title>Bacterial whole genome sequence for Caenimonas sp. DR4.4.</title>
        <authorList>
            <person name="Le V."/>
            <person name="Ko S.-R."/>
            <person name="Ahn C.-Y."/>
            <person name="Oh H.-M."/>
        </authorList>
    </citation>
    <scope>NUCLEOTIDE SEQUENCE</scope>
    <source>
        <strain evidence="3">DR4.4</strain>
    </source>
</reference>
<dbReference type="GO" id="GO:0008237">
    <property type="term" value="F:metallopeptidase activity"/>
    <property type="evidence" value="ECO:0007669"/>
    <property type="project" value="UniProtKB-KW"/>
</dbReference>
<keyword evidence="1" id="KW-0812">Transmembrane</keyword>
<organism evidence="3 4">
    <name type="scientific">Caenimonas aquaedulcis</name>
    <dbReference type="NCBI Taxonomy" id="2793270"/>
    <lineage>
        <taxon>Bacteria</taxon>
        <taxon>Pseudomonadati</taxon>
        <taxon>Pseudomonadota</taxon>
        <taxon>Betaproteobacteria</taxon>
        <taxon>Burkholderiales</taxon>
        <taxon>Comamonadaceae</taxon>
        <taxon>Caenimonas</taxon>
    </lineage>
</organism>
<keyword evidence="3" id="KW-0482">Metalloprotease</keyword>
<keyword evidence="1" id="KW-1133">Transmembrane helix</keyword>
<evidence type="ECO:0000313" key="3">
    <source>
        <dbReference type="EMBL" id="MBG9389499.1"/>
    </source>
</evidence>
<name>A0A931H6C9_9BURK</name>
<keyword evidence="3" id="KW-0645">Protease</keyword>
<dbReference type="Pfam" id="PF02517">
    <property type="entry name" value="Rce1-like"/>
    <property type="match status" value="1"/>
</dbReference>
<feature type="transmembrane region" description="Helical" evidence="1">
    <location>
        <begin position="21"/>
        <end position="48"/>
    </location>
</feature>
<dbReference type="RefSeq" id="WP_196987296.1">
    <property type="nucleotide sequence ID" value="NZ_JADWYS010000001.1"/>
</dbReference>
<dbReference type="InterPro" id="IPR003675">
    <property type="entry name" value="Rce1/LyrA-like_dom"/>
</dbReference>
<dbReference type="GO" id="GO:0004175">
    <property type="term" value="F:endopeptidase activity"/>
    <property type="evidence" value="ECO:0007669"/>
    <property type="project" value="UniProtKB-ARBA"/>
</dbReference>
<dbReference type="Proteomes" id="UP000651050">
    <property type="component" value="Unassembled WGS sequence"/>
</dbReference>
<evidence type="ECO:0000259" key="2">
    <source>
        <dbReference type="Pfam" id="PF02517"/>
    </source>
</evidence>
<keyword evidence="1" id="KW-0472">Membrane</keyword>
<dbReference type="EMBL" id="JADWYS010000001">
    <property type="protein sequence ID" value="MBG9389499.1"/>
    <property type="molecule type" value="Genomic_DNA"/>
</dbReference>